<accession>A0ABD4ANB3</accession>
<dbReference type="Proteomes" id="UP000034400">
    <property type="component" value="Unassembled WGS sequence"/>
</dbReference>
<evidence type="ECO:0000313" key="3">
    <source>
        <dbReference type="Proteomes" id="UP000034400"/>
    </source>
</evidence>
<evidence type="ECO:0000256" key="1">
    <source>
        <dbReference type="SAM" id="MobiDB-lite"/>
    </source>
</evidence>
<protein>
    <submittedName>
        <fullName evidence="2">Uncharacterized protein</fullName>
    </submittedName>
</protein>
<dbReference type="EMBL" id="LASD01000012">
    <property type="protein sequence ID" value="KKL34526.1"/>
    <property type="molecule type" value="Genomic_DNA"/>
</dbReference>
<evidence type="ECO:0000313" key="2">
    <source>
        <dbReference type="EMBL" id="KKL34526.1"/>
    </source>
</evidence>
<name>A0ABD4ANB3_9BURK</name>
<gene>
    <name evidence="2" type="ORF">WR31_27985</name>
</gene>
<dbReference type="AlphaFoldDB" id="A0ABD4ANB3"/>
<reference evidence="2 3" key="1">
    <citation type="submission" date="2015-03" db="EMBL/GenBank/DDBJ databases">
        <title>Draft genome sequences of the Burkholderia contaminans strains LMG 23361 and FFH2055 and Burkholderia cenocepacia K56-2.</title>
        <authorList>
            <person name="Bloodworth R.A."/>
            <person name="Selin C."/>
            <person name="Lopez De Volder M.A."/>
            <person name="Degrossi J."/>
            <person name="Drevinek P."/>
            <person name="Galanternik L."/>
            <person name="Cardona S.T."/>
        </authorList>
    </citation>
    <scope>NUCLEOTIDE SEQUENCE [LARGE SCALE GENOMIC DNA]</scope>
    <source>
        <strain evidence="2 3">LMG 23361</strain>
    </source>
</reference>
<organism evidence="2 3">
    <name type="scientific">Burkholderia contaminans LMG 23361</name>
    <dbReference type="NCBI Taxonomy" id="1334628"/>
    <lineage>
        <taxon>Bacteria</taxon>
        <taxon>Pseudomonadati</taxon>
        <taxon>Pseudomonadota</taxon>
        <taxon>Betaproteobacteria</taxon>
        <taxon>Burkholderiales</taxon>
        <taxon>Burkholderiaceae</taxon>
        <taxon>Burkholderia</taxon>
        <taxon>Burkholderia cepacia complex</taxon>
    </lineage>
</organism>
<sequence>MLKSQLQATIEKCGEARLTLMSLQMIEQVAGTHSDVEVQERRLHAESPHQATAAFRRSLVSGARSGE</sequence>
<proteinExistence type="predicted"/>
<comment type="caution">
    <text evidence="2">The sequence shown here is derived from an EMBL/GenBank/DDBJ whole genome shotgun (WGS) entry which is preliminary data.</text>
</comment>
<feature type="region of interest" description="Disordered" evidence="1">
    <location>
        <begin position="43"/>
        <end position="67"/>
    </location>
</feature>